<sequence length="133" mass="15828">MRILPWSTPLAALISQLLPVEPTPYNIHHFLSFLSQIDTKYQVLVREKDPRAMVLLLYWMAKMVLYPMWWTRRRTLYEGLAICIYVDIYVERYYGHDPEFMQLICHPRAMLSAVYSGVEVQKKEELVLGFMQL</sequence>
<evidence type="ECO:0000313" key="1">
    <source>
        <dbReference type="EMBL" id="KID92637.1"/>
    </source>
</evidence>
<dbReference type="Proteomes" id="UP000031192">
    <property type="component" value="Unassembled WGS sequence"/>
</dbReference>
<evidence type="ECO:0000313" key="2">
    <source>
        <dbReference type="Proteomes" id="UP000031192"/>
    </source>
</evidence>
<proteinExistence type="predicted"/>
<dbReference type="AlphaFoldDB" id="A0A0B4HK18"/>
<organism evidence="1 2">
    <name type="scientific">Metarhizium guizhouense (strain ARSEF 977)</name>
    <dbReference type="NCBI Taxonomy" id="1276136"/>
    <lineage>
        <taxon>Eukaryota</taxon>
        <taxon>Fungi</taxon>
        <taxon>Dikarya</taxon>
        <taxon>Ascomycota</taxon>
        <taxon>Pezizomycotina</taxon>
        <taxon>Sordariomycetes</taxon>
        <taxon>Hypocreomycetidae</taxon>
        <taxon>Hypocreales</taxon>
        <taxon>Clavicipitaceae</taxon>
        <taxon>Metarhizium</taxon>
    </lineage>
</organism>
<dbReference type="HOGENOM" id="CLU_1907185_0_0_1"/>
<name>A0A0B4HK18_METGA</name>
<protein>
    <submittedName>
        <fullName evidence="1">Uncharacterized protein</fullName>
    </submittedName>
</protein>
<reference evidence="1 2" key="1">
    <citation type="journal article" date="2014" name="Proc. Natl. Acad. Sci. U.S.A.">
        <title>Trajectory and genomic determinants of fungal-pathogen speciation and host adaptation.</title>
        <authorList>
            <person name="Hu X."/>
            <person name="Xiao G."/>
            <person name="Zheng P."/>
            <person name="Shang Y."/>
            <person name="Su Y."/>
            <person name="Zhang X."/>
            <person name="Liu X."/>
            <person name="Zhan S."/>
            <person name="St Leger R.J."/>
            <person name="Wang C."/>
        </authorList>
    </citation>
    <scope>NUCLEOTIDE SEQUENCE [LARGE SCALE GENOMIC DNA]</scope>
    <source>
        <strain evidence="1 2">ARSEF 977</strain>
    </source>
</reference>
<keyword evidence="2" id="KW-1185">Reference proteome</keyword>
<dbReference type="EMBL" id="AZNH01000001">
    <property type="protein sequence ID" value="KID92637.1"/>
    <property type="molecule type" value="Genomic_DNA"/>
</dbReference>
<accession>A0A0B4HK18</accession>
<comment type="caution">
    <text evidence="1">The sequence shown here is derived from an EMBL/GenBank/DDBJ whole genome shotgun (WGS) entry which is preliminary data.</text>
</comment>
<gene>
    <name evidence="1" type="ORF">MGU_00226</name>
</gene>